<keyword evidence="2" id="KW-0472">Membrane</keyword>
<keyword evidence="2" id="KW-1133">Transmembrane helix</keyword>
<keyword evidence="2" id="KW-0812">Transmembrane</keyword>
<evidence type="ECO:0000259" key="4">
    <source>
        <dbReference type="Pfam" id="PF18705"/>
    </source>
</evidence>
<dbReference type="KEGG" id="plyc:GXP70_15315"/>
<dbReference type="InterPro" id="IPR040680">
    <property type="entry name" value="DUF5643"/>
</dbReference>
<feature type="transmembrane region" description="Helical" evidence="2">
    <location>
        <begin position="53"/>
        <end position="70"/>
    </location>
</feature>
<reference evidence="5 6" key="1">
    <citation type="submission" date="2020-01" db="EMBL/GenBank/DDBJ databases">
        <title>Paenibacillus sp. nov., isolated from tomato rhizosphere.</title>
        <authorList>
            <person name="Weon H.-Y."/>
            <person name="Lee S.A."/>
        </authorList>
    </citation>
    <scope>NUCLEOTIDE SEQUENCE [LARGE SCALE GENOMIC DNA]</scope>
    <source>
        <strain evidence="5 6">12200R-189</strain>
    </source>
</reference>
<evidence type="ECO:0000256" key="1">
    <source>
        <dbReference type="SAM" id="MobiDB-lite"/>
    </source>
</evidence>
<dbReference type="Pfam" id="PF13786">
    <property type="entry name" value="DUF4179"/>
    <property type="match status" value="1"/>
</dbReference>
<dbReference type="AlphaFoldDB" id="A0A6C0G0C9"/>
<evidence type="ECO:0000256" key="2">
    <source>
        <dbReference type="SAM" id="Phobius"/>
    </source>
</evidence>
<dbReference type="EMBL" id="CP048209">
    <property type="protein sequence ID" value="QHT61191.1"/>
    <property type="molecule type" value="Genomic_DNA"/>
</dbReference>
<feature type="domain" description="DUF5643" evidence="4">
    <location>
        <begin position="232"/>
        <end position="336"/>
    </location>
</feature>
<gene>
    <name evidence="5" type="ORF">GXP70_15315</name>
</gene>
<feature type="compositionally biased region" description="Low complexity" evidence="1">
    <location>
        <begin position="168"/>
        <end position="178"/>
    </location>
</feature>
<sequence>MILPEHERHRVEAELKAEQTSWDAAPLPAALDEAVLRGMARAGRTGRRRARRTATATSAALLLVLLFGLLRVSPAFAAAVAELPGMSGLVSLVAGDKGLEGAVRNDFVQPVNAGDSHDGVTFTVTGIIADDTRLNVFYTVKLSEKMDHLPYDRPRAYDADTGKPLQASYSSGSSGSNGDLRSEFQERMDISLAAGTEMPERIKLSIGLTAYSQDMTWNATFPIDKARFDGLSETIPLEQTIVVQGQRIRFTRAVVHPTSIEVDAEFDEANAMKIFWLGDLRIVTDAGEELRSYGSTSVSPNKVTLRFESAFFSKPKHLTLEGARIMALDKSKLELKLDLANQRIVQAPDDQVSLISAEKSGAGRVSVRLGVKTDTDRDHYSFSIVDGTFHDAAGREFQIGGYRTSSTNGTDGIVTTFDAMLDQPYTNPLTFRITDYPSWIEQPFQVKLK</sequence>
<dbReference type="Pfam" id="PF18705">
    <property type="entry name" value="DUF5643"/>
    <property type="match status" value="1"/>
</dbReference>
<feature type="domain" description="DUF4179" evidence="3">
    <location>
        <begin position="48"/>
        <end position="141"/>
    </location>
</feature>
<evidence type="ECO:0000313" key="5">
    <source>
        <dbReference type="EMBL" id="QHT61191.1"/>
    </source>
</evidence>
<dbReference type="Gene3D" id="2.60.40.1630">
    <property type="entry name" value="bacillus anthracis domain"/>
    <property type="match status" value="1"/>
</dbReference>
<dbReference type="InterPro" id="IPR025436">
    <property type="entry name" value="DUF4179"/>
</dbReference>
<keyword evidence="6" id="KW-1185">Reference proteome</keyword>
<evidence type="ECO:0000259" key="3">
    <source>
        <dbReference type="Pfam" id="PF13786"/>
    </source>
</evidence>
<organism evidence="5 6">
    <name type="scientific">Paenibacillus lycopersici</name>
    <dbReference type="NCBI Taxonomy" id="2704462"/>
    <lineage>
        <taxon>Bacteria</taxon>
        <taxon>Bacillati</taxon>
        <taxon>Bacillota</taxon>
        <taxon>Bacilli</taxon>
        <taxon>Bacillales</taxon>
        <taxon>Paenibacillaceae</taxon>
        <taxon>Paenibacillus</taxon>
    </lineage>
</organism>
<dbReference type="Proteomes" id="UP000476064">
    <property type="component" value="Chromosome"/>
</dbReference>
<evidence type="ECO:0000313" key="6">
    <source>
        <dbReference type="Proteomes" id="UP000476064"/>
    </source>
</evidence>
<name>A0A6C0G0C9_9BACL</name>
<accession>A0A6C0G0C9</accession>
<feature type="region of interest" description="Disordered" evidence="1">
    <location>
        <begin position="153"/>
        <end position="180"/>
    </location>
</feature>
<protein>
    <submittedName>
        <fullName evidence="5">DUF4179 domain-containing protein</fullName>
    </submittedName>
</protein>
<dbReference type="RefSeq" id="WP_162357630.1">
    <property type="nucleotide sequence ID" value="NZ_CP048209.1"/>
</dbReference>
<proteinExistence type="predicted"/>